<dbReference type="GO" id="GO:0005886">
    <property type="term" value="C:plasma membrane"/>
    <property type="evidence" value="ECO:0007669"/>
    <property type="project" value="UniProtKB-SubCell"/>
</dbReference>
<reference evidence="8 9" key="1">
    <citation type="submission" date="2020-07" db="EMBL/GenBank/DDBJ databases">
        <title>Vallitalea guaymasensis genome.</title>
        <authorList>
            <person name="Postec A."/>
        </authorList>
    </citation>
    <scope>NUCLEOTIDE SEQUENCE [LARGE SCALE GENOMIC DNA]</scope>
    <source>
        <strain evidence="8 9">Ra1766G1</strain>
    </source>
</reference>
<keyword evidence="3 6" id="KW-0812">Transmembrane</keyword>
<evidence type="ECO:0000313" key="8">
    <source>
        <dbReference type="EMBL" id="QUH30741.1"/>
    </source>
</evidence>
<comment type="subcellular location">
    <subcellularLocation>
        <location evidence="1 6">Cell membrane</location>
        <topology evidence="1 6">Multi-pass membrane protein</topology>
    </subcellularLocation>
</comment>
<dbReference type="Proteomes" id="UP000677305">
    <property type="component" value="Chromosome"/>
</dbReference>
<evidence type="ECO:0000256" key="5">
    <source>
        <dbReference type="ARBA" id="ARBA00023136"/>
    </source>
</evidence>
<dbReference type="KEGG" id="vgu:HYG85_18170"/>
<feature type="transmembrane region" description="Helical" evidence="6">
    <location>
        <begin position="60"/>
        <end position="81"/>
    </location>
</feature>
<dbReference type="InterPro" id="IPR003838">
    <property type="entry name" value="ABC3_permease_C"/>
</dbReference>
<comment type="similarity">
    <text evidence="6">Belongs to the ABC-4 integral membrane protein family.</text>
</comment>
<accession>A0A8J8MD62</accession>
<feature type="transmembrane region" description="Helical" evidence="6">
    <location>
        <begin position="110"/>
        <end position="138"/>
    </location>
</feature>
<keyword evidence="6" id="KW-0813">Transport</keyword>
<gene>
    <name evidence="8" type="ORF">HYG85_18170</name>
</gene>
<feature type="domain" description="ABC3 transporter permease C-terminal" evidence="7">
    <location>
        <begin position="62"/>
        <end position="178"/>
    </location>
</feature>
<feature type="transmembrane region" description="Helical" evidence="6">
    <location>
        <begin position="521"/>
        <end position="545"/>
    </location>
</feature>
<evidence type="ECO:0000256" key="1">
    <source>
        <dbReference type="ARBA" id="ARBA00004651"/>
    </source>
</evidence>
<feature type="transmembrane region" description="Helical" evidence="6">
    <location>
        <begin position="579"/>
        <end position="601"/>
    </location>
</feature>
<feature type="transmembrane region" description="Helical" evidence="6">
    <location>
        <begin position="282"/>
        <end position="301"/>
    </location>
</feature>
<feature type="domain" description="ABC3 transporter permease C-terminal" evidence="7">
    <location>
        <begin position="529"/>
        <end position="625"/>
    </location>
</feature>
<protein>
    <submittedName>
        <fullName evidence="8">ABC transporter permease</fullName>
    </submittedName>
</protein>
<feature type="transmembrane region" description="Helical" evidence="6">
    <location>
        <begin position="228"/>
        <end position="254"/>
    </location>
</feature>
<dbReference type="EMBL" id="CP058561">
    <property type="protein sequence ID" value="QUH30741.1"/>
    <property type="molecule type" value="Genomic_DNA"/>
</dbReference>
<dbReference type="Pfam" id="PF02687">
    <property type="entry name" value="FtsX"/>
    <property type="match status" value="2"/>
</dbReference>
<dbReference type="PANTHER" id="PTHR46795:SF3">
    <property type="entry name" value="ABC TRANSPORTER PERMEASE"/>
    <property type="match status" value="1"/>
</dbReference>
<keyword evidence="9" id="KW-1185">Reference proteome</keyword>
<feature type="transmembrane region" description="Helical" evidence="6">
    <location>
        <begin position="198"/>
        <end position="216"/>
    </location>
</feature>
<sequence>MTYYSIMYSNMKKSFKNYYIYIMSTVFSVLIFYLFCSIKYNTQIISAINSSEKVTTVFSATSYVVLIFSLIFIWYSNSFFVKKRKKEIALYSLLGLKKKKIGRMLFGENMIIAVISLVIGIAVGTLFSKLFVMLLLRMMNEFIYVSFSFSIKAARDTVIFFFIIFLFASFHSYRIIYKVKLIELFTSARKKEKAFKTKPIFALISLGLVIYGYSLSQHMVNSMFVINVFLVLGTVIAGTYGLFSYFLVFMVRVLKKRKKTFYKGNNILAISNIAYRIKSHTVTFATIAVLSASTIASLGMVDSVYYDFKTNEAENYPYSFTYNYVDEELNNKVLDIVNSNKTNDLIGSIKIDRAKVSVKLNYDFETQLSDWNLGAVNTYYIISNSTFNKMMELRGMDKGVELKDDECVINYSSLMLYDMTKLKDYTLDAFTDKIPKKVMTIKEVYKQSMVRNGFDPEYLVVSDKIYKEYISGGAETNSFYGINVTKPLQSKELADEIQKVIPEEARFETYYYHFRDANETYVVLLFAAFFIGIVFLISTGSIIYFKLITEANDEKDRYTILKKIGVSKKDITRSIKKQILMMFLLPLIVGLFHSGFALSAFNKVLHAHILTPVIITMVGYTVIYFIYYYLTVNYYKKIILKK</sequence>
<dbReference type="RefSeq" id="WP_212690874.1">
    <property type="nucleotide sequence ID" value="NZ_CP058561.1"/>
</dbReference>
<keyword evidence="2 6" id="KW-1003">Cell membrane</keyword>
<dbReference type="AlphaFoldDB" id="A0A8J8MD62"/>
<feature type="transmembrane region" description="Helical" evidence="6">
    <location>
        <begin position="158"/>
        <end position="177"/>
    </location>
</feature>
<evidence type="ECO:0000313" key="9">
    <source>
        <dbReference type="Proteomes" id="UP000677305"/>
    </source>
</evidence>
<feature type="transmembrane region" description="Helical" evidence="6">
    <location>
        <begin position="20"/>
        <end position="40"/>
    </location>
</feature>
<feature type="transmembrane region" description="Helical" evidence="6">
    <location>
        <begin position="607"/>
        <end position="630"/>
    </location>
</feature>
<evidence type="ECO:0000256" key="6">
    <source>
        <dbReference type="PIRNR" id="PIRNR018968"/>
    </source>
</evidence>
<evidence type="ECO:0000256" key="2">
    <source>
        <dbReference type="ARBA" id="ARBA00022475"/>
    </source>
</evidence>
<name>A0A8J8MD62_9FIRM</name>
<organism evidence="8 9">
    <name type="scientific">Vallitalea guaymasensis</name>
    <dbReference type="NCBI Taxonomy" id="1185412"/>
    <lineage>
        <taxon>Bacteria</taxon>
        <taxon>Bacillati</taxon>
        <taxon>Bacillota</taxon>
        <taxon>Clostridia</taxon>
        <taxon>Lachnospirales</taxon>
        <taxon>Vallitaleaceae</taxon>
        <taxon>Vallitalea</taxon>
    </lineage>
</organism>
<proteinExistence type="inferred from homology"/>
<dbReference type="InterPro" id="IPR027022">
    <property type="entry name" value="ABC_permease_BceB-typ"/>
</dbReference>
<evidence type="ECO:0000259" key="7">
    <source>
        <dbReference type="Pfam" id="PF02687"/>
    </source>
</evidence>
<dbReference type="InterPro" id="IPR052536">
    <property type="entry name" value="ABC-4_Integral_Memb_Prot"/>
</dbReference>
<keyword evidence="4 6" id="KW-1133">Transmembrane helix</keyword>
<dbReference type="PANTHER" id="PTHR46795">
    <property type="entry name" value="ABC TRANSPORTER PERMEASE-RELATED-RELATED"/>
    <property type="match status" value="1"/>
</dbReference>
<evidence type="ECO:0000256" key="3">
    <source>
        <dbReference type="ARBA" id="ARBA00022692"/>
    </source>
</evidence>
<dbReference type="PIRSF" id="PIRSF018968">
    <property type="entry name" value="ABC_permease_BceB"/>
    <property type="match status" value="1"/>
</dbReference>
<keyword evidence="5 6" id="KW-0472">Membrane</keyword>
<dbReference type="GO" id="GO:0055085">
    <property type="term" value="P:transmembrane transport"/>
    <property type="evidence" value="ECO:0007669"/>
    <property type="project" value="UniProtKB-UniRule"/>
</dbReference>
<evidence type="ECO:0000256" key="4">
    <source>
        <dbReference type="ARBA" id="ARBA00022989"/>
    </source>
</evidence>